<organism evidence="1 2">
    <name type="scientific">Cryptolaemus montrouzieri</name>
    <dbReference type="NCBI Taxonomy" id="559131"/>
    <lineage>
        <taxon>Eukaryota</taxon>
        <taxon>Metazoa</taxon>
        <taxon>Ecdysozoa</taxon>
        <taxon>Arthropoda</taxon>
        <taxon>Hexapoda</taxon>
        <taxon>Insecta</taxon>
        <taxon>Pterygota</taxon>
        <taxon>Neoptera</taxon>
        <taxon>Endopterygota</taxon>
        <taxon>Coleoptera</taxon>
        <taxon>Polyphaga</taxon>
        <taxon>Cucujiformia</taxon>
        <taxon>Coccinelloidea</taxon>
        <taxon>Coccinellidae</taxon>
        <taxon>Scymninae</taxon>
        <taxon>Scymnini</taxon>
        <taxon>Cryptolaemus</taxon>
    </lineage>
</organism>
<dbReference type="Proteomes" id="UP001516400">
    <property type="component" value="Unassembled WGS sequence"/>
</dbReference>
<dbReference type="EMBL" id="JABFTP020000001">
    <property type="protein sequence ID" value="KAL3267323.1"/>
    <property type="molecule type" value="Genomic_DNA"/>
</dbReference>
<evidence type="ECO:0008006" key="3">
    <source>
        <dbReference type="Google" id="ProtNLM"/>
    </source>
</evidence>
<dbReference type="AlphaFoldDB" id="A0ABD2MLT3"/>
<sequence length="122" mass="13773">MVRNYIKKKENYVNEEDAERAVLCVLNDSMKLMTTSAIYNIKPTALYYRVKKYKENFGAYIPHNINDNITEAEDVELNEPTRAVAHNATDNVQIVAPAPSAIDIDVTDAEDIEVDQHVTVST</sequence>
<protein>
    <recommendedName>
        <fullName evidence="3">HTH psq-type domain-containing protein</fullName>
    </recommendedName>
</protein>
<gene>
    <name evidence="1" type="ORF">HHI36_011454</name>
</gene>
<comment type="caution">
    <text evidence="1">The sequence shown here is derived from an EMBL/GenBank/DDBJ whole genome shotgun (WGS) entry which is preliminary data.</text>
</comment>
<evidence type="ECO:0000313" key="1">
    <source>
        <dbReference type="EMBL" id="KAL3267323.1"/>
    </source>
</evidence>
<accession>A0ABD2MLT3</accession>
<reference evidence="1 2" key="1">
    <citation type="journal article" date="2021" name="BMC Biol.">
        <title>Horizontally acquired antibacterial genes associated with adaptive radiation of ladybird beetles.</title>
        <authorList>
            <person name="Li H.S."/>
            <person name="Tang X.F."/>
            <person name="Huang Y.H."/>
            <person name="Xu Z.Y."/>
            <person name="Chen M.L."/>
            <person name="Du X.Y."/>
            <person name="Qiu B.Y."/>
            <person name="Chen P.T."/>
            <person name="Zhang W."/>
            <person name="Slipinski A."/>
            <person name="Escalona H.E."/>
            <person name="Waterhouse R.M."/>
            <person name="Zwick A."/>
            <person name="Pang H."/>
        </authorList>
    </citation>
    <scope>NUCLEOTIDE SEQUENCE [LARGE SCALE GENOMIC DNA]</scope>
    <source>
        <strain evidence="1">SYSU2018</strain>
    </source>
</reference>
<name>A0ABD2MLT3_9CUCU</name>
<evidence type="ECO:0000313" key="2">
    <source>
        <dbReference type="Proteomes" id="UP001516400"/>
    </source>
</evidence>
<keyword evidence="2" id="KW-1185">Reference proteome</keyword>
<proteinExistence type="predicted"/>